<name>A0ABD2IWX8_9BILA</name>
<feature type="chain" id="PRO_5044803352" evidence="2">
    <location>
        <begin position="27"/>
        <end position="889"/>
    </location>
</feature>
<keyword evidence="4" id="KW-1185">Reference proteome</keyword>
<dbReference type="AlphaFoldDB" id="A0ABD2IWX8"/>
<evidence type="ECO:0000256" key="1">
    <source>
        <dbReference type="SAM" id="MobiDB-lite"/>
    </source>
</evidence>
<comment type="caution">
    <text evidence="3">The sequence shown here is derived from an EMBL/GenBank/DDBJ whole genome shotgun (WGS) entry which is preliminary data.</text>
</comment>
<organism evidence="3 4">
    <name type="scientific">Heterodera trifolii</name>
    <dbReference type="NCBI Taxonomy" id="157864"/>
    <lineage>
        <taxon>Eukaryota</taxon>
        <taxon>Metazoa</taxon>
        <taxon>Ecdysozoa</taxon>
        <taxon>Nematoda</taxon>
        <taxon>Chromadorea</taxon>
        <taxon>Rhabditida</taxon>
        <taxon>Tylenchina</taxon>
        <taxon>Tylenchomorpha</taxon>
        <taxon>Tylenchoidea</taxon>
        <taxon>Heteroderidae</taxon>
        <taxon>Heteroderinae</taxon>
        <taxon>Heterodera</taxon>
    </lineage>
</organism>
<evidence type="ECO:0000256" key="2">
    <source>
        <dbReference type="SAM" id="SignalP"/>
    </source>
</evidence>
<evidence type="ECO:0000313" key="3">
    <source>
        <dbReference type="EMBL" id="KAL3083826.1"/>
    </source>
</evidence>
<feature type="signal peptide" evidence="2">
    <location>
        <begin position="1"/>
        <end position="26"/>
    </location>
</feature>
<dbReference type="Proteomes" id="UP001620626">
    <property type="component" value="Unassembled WGS sequence"/>
</dbReference>
<sequence>MLALCRFVFPWNLCFLLLIIFPIVNTDQQQQSLWSDFYQNFALELPQEERSDDTLALFAEMDEVDTKFYLDKKSAEMSDYRTDDNAGKSETQNARSESSGDVKKHKKKPWQRLRSLFARARLLKRTARVVQAYQRLNDVPGGWGQLVRKVYAEMIVAKRTGAGDAKLLRENSQRALQLLQHGEPGAEGQQAVLGGGQRVAIAHIEPFRDFWSLVKSSAQTLLALFKGLFHGTKNAADDGKSGGGKSNGERQMATTEQFVRVLKTFAAAENEEGTIFTTSVMLKGGETEVAFSFVQRKWDFLLPRDLMEKIFALESDSELDKMEVERLTDQLLKEVPRSVLDRLELPRFYSRLPFNIRWQIKDLLFDKSLSWRQKHEAIFALTQSVPPQKRRFAPIQQMPSAAVADASSSAFAQPTLAGTGHSRLFESVSALKYSVSFTFQIKELCDVLPHPLAVQIYSALASNTLNIDQKLATVESVMAELPFGVLDRLFFVGVPIVDAEVRERFRRLWYDRPYWKSSDTFEEEEQNEEPKMPNEENAVVGTLPMFLNVPPPVLHKPVGRASISYQQHRMPMPSFATADLPPFPPPRPVAVPISVTIDEHYNVVAPPAAHRSRGLCPECNGIPDAMASLANIMGSHSADPLMPNANVIENSADVDQKNENDQRTEEVELTQHQLKHGKAAERSSIFKMPTLEKGKRADQRNNAENEQYESGNEQMVHLQHQLDKPVDRAQHLGTTPFGGRETEADGGRGTTQIRVSSFIPESNGSVQQLAAPITGEETDKVILGVPSSAKAKPSHNKNDYALEKSDGAIDEKSEEEEKWQQNGTKIGKRELLTLDGEQQREQLSTSDQRRAMIIRHKKRRIDRFRGRLQMRHVNRLLGILQNQKKVAAH</sequence>
<feature type="region of interest" description="Disordered" evidence="1">
    <location>
        <begin position="80"/>
        <end position="107"/>
    </location>
</feature>
<keyword evidence="2" id="KW-0732">Signal</keyword>
<proteinExistence type="predicted"/>
<protein>
    <submittedName>
        <fullName evidence="3">Uncharacterized protein</fullName>
    </submittedName>
</protein>
<dbReference type="EMBL" id="JBICBT010001091">
    <property type="protein sequence ID" value="KAL3083826.1"/>
    <property type="molecule type" value="Genomic_DNA"/>
</dbReference>
<reference evidence="3 4" key="1">
    <citation type="submission" date="2024-10" db="EMBL/GenBank/DDBJ databases">
        <authorList>
            <person name="Kim D."/>
        </authorList>
    </citation>
    <scope>NUCLEOTIDE SEQUENCE [LARGE SCALE GENOMIC DNA]</scope>
    <source>
        <strain evidence="3">BH-2024</strain>
    </source>
</reference>
<feature type="compositionally biased region" description="Polar residues" evidence="1">
    <location>
        <begin position="88"/>
        <end position="99"/>
    </location>
</feature>
<accession>A0ABD2IWX8</accession>
<evidence type="ECO:0000313" key="4">
    <source>
        <dbReference type="Proteomes" id="UP001620626"/>
    </source>
</evidence>
<gene>
    <name evidence="3" type="ORF">niasHT_035285</name>
</gene>